<keyword evidence="8 12" id="KW-0457">Lysine biosynthesis</keyword>
<dbReference type="GO" id="GO:0008840">
    <property type="term" value="F:4-hydroxy-tetrahydrodipicolinate synthase activity"/>
    <property type="evidence" value="ECO:0007669"/>
    <property type="project" value="UniProtKB-UniRule"/>
</dbReference>
<evidence type="ECO:0000256" key="7">
    <source>
        <dbReference type="ARBA" id="ARBA00022915"/>
    </source>
</evidence>
<reference evidence="16" key="1">
    <citation type="submission" date="2018-06" db="EMBL/GenBank/DDBJ databases">
        <authorList>
            <consortium name="Pathogen Informatics"/>
            <person name="Doyle S."/>
        </authorList>
    </citation>
    <scope>NUCLEOTIDE SEQUENCE [LARGE SCALE GENOMIC DNA]</scope>
    <source>
        <strain evidence="16">NCTC13765</strain>
    </source>
</reference>
<keyword evidence="7 12" id="KW-0220">Diaminopimelate biosynthesis</keyword>
<keyword evidence="9 12" id="KW-0456">Lyase</keyword>
<dbReference type="EC" id="4.3.3.7" evidence="4 12"/>
<evidence type="ECO:0000256" key="3">
    <source>
        <dbReference type="ARBA" id="ARBA00007592"/>
    </source>
</evidence>
<dbReference type="GO" id="GO:0009089">
    <property type="term" value="P:lysine biosynthetic process via diaminopimelate"/>
    <property type="evidence" value="ECO:0007669"/>
    <property type="project" value="UniProtKB-UniRule"/>
</dbReference>
<comment type="caution">
    <text evidence="12">Lacks conserved residue(s) required for the propagation of feature annotation.</text>
</comment>
<comment type="function">
    <text evidence="1 12">Catalyzes the condensation of (S)-aspartate-beta-semialdehyde [(S)-ASA] and pyruvate to 4-hydroxy-tetrahydrodipicolinate (HTPA).</text>
</comment>
<dbReference type="GO" id="GO:0019877">
    <property type="term" value="P:diaminopimelate biosynthetic process"/>
    <property type="evidence" value="ECO:0007669"/>
    <property type="project" value="UniProtKB-UniRule"/>
</dbReference>
<accession>A0A380KWB5</accession>
<evidence type="ECO:0000256" key="14">
    <source>
        <dbReference type="PIRSR" id="PIRSR001365-1"/>
    </source>
</evidence>
<comment type="caution">
    <text evidence="12">Was originally thought to be a dihydrodipicolinate synthase (DHDPS), catalyzing the condensation of (S)-aspartate-beta-semialdehyde [(S)-ASA] and pyruvate to dihydrodipicolinate (DHDP). However, it was shown in E.coli that the product of the enzymatic reaction is not dihydrodipicolinate but in fact (4S)-4-hydroxy-2,3,4,5-tetrahydro-(2S)-dipicolinic acid (HTPA), and that the consecutive dehydration reaction leading to DHDP is not spontaneous but catalyzed by DapB.</text>
</comment>
<dbReference type="HAMAP" id="MF_00418">
    <property type="entry name" value="DapA"/>
    <property type="match status" value="1"/>
</dbReference>
<dbReference type="PIRSF" id="PIRSF001365">
    <property type="entry name" value="DHDPS"/>
    <property type="match status" value="1"/>
</dbReference>
<sequence>MTEIKGIISPIITPMNADESINFDELRVQIDRLIEHGVHGIFVFGTNGEAYILSEDEKIKIMEETVKHVAGRVPVYAGTGLVGTKDTIRLSQKAKEVGVDVISIITPSFAQASQDELYQHYKTIAENVDMPIVLYNIPARTGNALAPATVGKLSEIKNIVGVKDSSGNFDTILQYIEQTRERKDFAVLSGNDSLILWTLLAGGTGGIAGCSNVYPYTMSQIYDQFVAGNVDKARVYQDSIRSFRNCFKFGNPNTIVKYAVAELGYPVGKCRAPFNQLSEAGFEALRAVIAENKASDMK</sequence>
<feature type="binding site" evidence="12 15">
    <location>
        <position position="207"/>
    </location>
    <ligand>
        <name>pyruvate</name>
        <dbReference type="ChEBI" id="CHEBI:15361"/>
    </ligand>
</feature>
<evidence type="ECO:0000256" key="5">
    <source>
        <dbReference type="ARBA" id="ARBA00022490"/>
    </source>
</evidence>
<keyword evidence="17" id="KW-1185">Reference proteome</keyword>
<dbReference type="AlphaFoldDB" id="A0A380KWB5"/>
<dbReference type="EMBL" id="UHFR01000005">
    <property type="protein sequence ID" value="SUN76038.1"/>
    <property type="molecule type" value="Genomic_DNA"/>
</dbReference>
<comment type="subcellular location">
    <subcellularLocation>
        <location evidence="12">Cytoplasm</location>
    </subcellularLocation>
</comment>
<evidence type="ECO:0000313" key="16">
    <source>
        <dbReference type="EMBL" id="SUN76038.1"/>
    </source>
</evidence>
<dbReference type="CDD" id="cd00408">
    <property type="entry name" value="DHDPS-like"/>
    <property type="match status" value="1"/>
</dbReference>
<dbReference type="NCBIfam" id="TIGR00674">
    <property type="entry name" value="dapA"/>
    <property type="match status" value="1"/>
</dbReference>
<evidence type="ECO:0000256" key="8">
    <source>
        <dbReference type="ARBA" id="ARBA00023154"/>
    </source>
</evidence>
<keyword evidence="6 12" id="KW-0028">Amino-acid biosynthesis</keyword>
<evidence type="ECO:0000256" key="10">
    <source>
        <dbReference type="ARBA" id="ARBA00023270"/>
    </source>
</evidence>
<dbReference type="SMART" id="SM01130">
    <property type="entry name" value="DHDPS"/>
    <property type="match status" value="1"/>
</dbReference>
<comment type="pathway">
    <text evidence="2 12">Amino-acid biosynthesis; L-lysine biosynthesis via DAP pathway; (S)-tetrahydrodipicolinate from L-aspartate: step 3/4.</text>
</comment>
<evidence type="ECO:0000256" key="2">
    <source>
        <dbReference type="ARBA" id="ARBA00005120"/>
    </source>
</evidence>
<evidence type="ECO:0000256" key="1">
    <source>
        <dbReference type="ARBA" id="ARBA00003294"/>
    </source>
</evidence>
<evidence type="ECO:0000256" key="4">
    <source>
        <dbReference type="ARBA" id="ARBA00012086"/>
    </source>
</evidence>
<feature type="active site" description="Proton donor/acceptor" evidence="12 14">
    <location>
        <position position="135"/>
    </location>
</feature>
<protein>
    <recommendedName>
        <fullName evidence="4 12">4-hydroxy-tetrahydrodipicolinate synthase</fullName>
        <shortName evidence="12">HTPA synthase</shortName>
        <ecNumber evidence="4 12">4.3.3.7</ecNumber>
    </recommendedName>
</protein>
<evidence type="ECO:0000256" key="11">
    <source>
        <dbReference type="ARBA" id="ARBA00047836"/>
    </source>
</evidence>
<dbReference type="PANTHER" id="PTHR12128:SF66">
    <property type="entry name" value="4-HYDROXY-2-OXOGLUTARATE ALDOLASE, MITOCHONDRIAL"/>
    <property type="match status" value="1"/>
</dbReference>
<dbReference type="PANTHER" id="PTHR12128">
    <property type="entry name" value="DIHYDRODIPICOLINATE SYNTHASE"/>
    <property type="match status" value="1"/>
</dbReference>
<evidence type="ECO:0000256" key="15">
    <source>
        <dbReference type="PIRSR" id="PIRSR001365-2"/>
    </source>
</evidence>
<dbReference type="SUPFAM" id="SSF51569">
    <property type="entry name" value="Aldolase"/>
    <property type="match status" value="1"/>
</dbReference>
<feature type="active site" description="Schiff-base intermediate with substrate" evidence="12 14">
    <location>
        <position position="163"/>
    </location>
</feature>
<dbReference type="Proteomes" id="UP000254634">
    <property type="component" value="Unassembled WGS sequence"/>
</dbReference>
<dbReference type="Pfam" id="PF00701">
    <property type="entry name" value="DHDPS"/>
    <property type="match status" value="1"/>
</dbReference>
<comment type="subunit">
    <text evidence="12">Homotetramer; dimer of dimers.</text>
</comment>
<dbReference type="Gene3D" id="3.20.20.70">
    <property type="entry name" value="Aldolase class I"/>
    <property type="match status" value="1"/>
</dbReference>
<keyword evidence="10 12" id="KW-0704">Schiff base</keyword>
<dbReference type="UniPathway" id="UPA00034">
    <property type="reaction ID" value="UER00017"/>
</dbReference>
<evidence type="ECO:0000256" key="9">
    <source>
        <dbReference type="ARBA" id="ARBA00023239"/>
    </source>
</evidence>
<organism evidence="16 17">
    <name type="scientific">Streptococcus massiliensis</name>
    <dbReference type="NCBI Taxonomy" id="313439"/>
    <lineage>
        <taxon>Bacteria</taxon>
        <taxon>Bacillati</taxon>
        <taxon>Bacillota</taxon>
        <taxon>Bacilli</taxon>
        <taxon>Lactobacillales</taxon>
        <taxon>Streptococcaceae</taxon>
        <taxon>Streptococcus</taxon>
    </lineage>
</organism>
<name>A0A380KWB5_9STRE</name>
<dbReference type="InterPro" id="IPR013785">
    <property type="entry name" value="Aldolase_TIM"/>
</dbReference>
<comment type="catalytic activity">
    <reaction evidence="11 12">
        <text>L-aspartate 4-semialdehyde + pyruvate = (2S,4S)-4-hydroxy-2,3,4,5-tetrahydrodipicolinate + H2O + H(+)</text>
        <dbReference type="Rhea" id="RHEA:34171"/>
        <dbReference type="ChEBI" id="CHEBI:15361"/>
        <dbReference type="ChEBI" id="CHEBI:15377"/>
        <dbReference type="ChEBI" id="CHEBI:15378"/>
        <dbReference type="ChEBI" id="CHEBI:67139"/>
        <dbReference type="ChEBI" id="CHEBI:537519"/>
        <dbReference type="EC" id="4.3.3.7"/>
    </reaction>
</comment>
<keyword evidence="5 12" id="KW-0963">Cytoplasm</keyword>
<dbReference type="InterPro" id="IPR020625">
    <property type="entry name" value="Schiff_base-form_aldolases_AS"/>
</dbReference>
<dbReference type="OrthoDB" id="9771791at2"/>
<evidence type="ECO:0000256" key="12">
    <source>
        <dbReference type="HAMAP-Rule" id="MF_00418"/>
    </source>
</evidence>
<dbReference type="InterPro" id="IPR005263">
    <property type="entry name" value="DapA"/>
</dbReference>
<feature type="site" description="Part of a proton relay during catalysis" evidence="12">
    <location>
        <position position="46"/>
    </location>
</feature>
<dbReference type="RefSeq" id="WP_018371883.1">
    <property type="nucleotide sequence ID" value="NZ_UHFR01000005.1"/>
</dbReference>
<proteinExistence type="inferred from homology"/>
<dbReference type="STRING" id="1123307.GCA_000380065_01182"/>
<comment type="similarity">
    <text evidence="3 12 13">Belongs to the DapA family.</text>
</comment>
<dbReference type="InterPro" id="IPR002220">
    <property type="entry name" value="DapA-like"/>
</dbReference>
<dbReference type="PRINTS" id="PR00146">
    <property type="entry name" value="DHPICSNTHASE"/>
</dbReference>
<dbReference type="GO" id="GO:0005737">
    <property type="term" value="C:cytoplasm"/>
    <property type="evidence" value="ECO:0007669"/>
    <property type="project" value="UniProtKB-SubCell"/>
</dbReference>
<evidence type="ECO:0000256" key="13">
    <source>
        <dbReference type="PIRNR" id="PIRNR001365"/>
    </source>
</evidence>
<evidence type="ECO:0000313" key="17">
    <source>
        <dbReference type="Proteomes" id="UP000254634"/>
    </source>
</evidence>
<gene>
    <name evidence="16" type="primary">dapA2</name>
    <name evidence="12" type="synonym">dapA</name>
    <name evidence="16" type="ORF">NCTC13765_00484</name>
</gene>
<evidence type="ECO:0000256" key="6">
    <source>
        <dbReference type="ARBA" id="ARBA00022605"/>
    </source>
</evidence>
<dbReference type="PROSITE" id="PS00666">
    <property type="entry name" value="DHDPS_2"/>
    <property type="match status" value="1"/>
</dbReference>